<dbReference type="InterPro" id="IPR035897">
    <property type="entry name" value="Toll_tir_struct_dom_sf"/>
</dbReference>
<dbReference type="SUPFAM" id="SSF69322">
    <property type="entry name" value="Tricorn protease domain 2"/>
    <property type="match status" value="1"/>
</dbReference>
<gene>
    <name evidence="3" type="ORF">BKG73_00530</name>
</gene>
<evidence type="ECO:0000259" key="2">
    <source>
        <dbReference type="SMART" id="SM00255"/>
    </source>
</evidence>
<keyword evidence="1" id="KW-0812">Transmembrane</keyword>
<organism evidence="3 4">
    <name type="scientific">Mycobacteroides saopaulense</name>
    <dbReference type="NCBI Taxonomy" id="1578165"/>
    <lineage>
        <taxon>Bacteria</taxon>
        <taxon>Bacillati</taxon>
        <taxon>Actinomycetota</taxon>
        <taxon>Actinomycetes</taxon>
        <taxon>Mycobacteriales</taxon>
        <taxon>Mycobacteriaceae</taxon>
        <taxon>Mycobacteroides</taxon>
    </lineage>
</organism>
<feature type="transmembrane region" description="Helical" evidence="1">
    <location>
        <begin position="191"/>
        <end position="212"/>
    </location>
</feature>
<keyword evidence="4" id="KW-1185">Reference proteome</keyword>
<name>A0ABX3C432_9MYCO</name>
<dbReference type="Proteomes" id="UP000179621">
    <property type="component" value="Unassembled WGS sequence"/>
</dbReference>
<dbReference type="Gene3D" id="2.130.10.10">
    <property type="entry name" value="YVTN repeat-like/Quinoprotein amine dehydrogenase"/>
    <property type="match status" value="2"/>
</dbReference>
<dbReference type="InterPro" id="IPR000157">
    <property type="entry name" value="TIR_dom"/>
</dbReference>
<dbReference type="SMART" id="SM00255">
    <property type="entry name" value="TIR"/>
    <property type="match status" value="1"/>
</dbReference>
<protein>
    <recommendedName>
        <fullName evidence="2">TIR domain-containing protein</fullName>
    </recommendedName>
</protein>
<proteinExistence type="predicted"/>
<dbReference type="RefSeq" id="WP_070909102.1">
    <property type="nucleotide sequence ID" value="NZ_MLIC01000001.1"/>
</dbReference>
<dbReference type="Gene3D" id="3.40.50.10140">
    <property type="entry name" value="Toll/interleukin-1 receptor homology (TIR) domain"/>
    <property type="match status" value="1"/>
</dbReference>
<dbReference type="EMBL" id="MLIH01000002">
    <property type="protein sequence ID" value="OHU13260.1"/>
    <property type="molecule type" value="Genomic_DNA"/>
</dbReference>
<sequence length="927" mass="98215">MLGFDAFISYARKPSTQLAIDLQNGLEKFAKPWNRLRAIRVFRDDSSMSANSALWSTIESALREAKALILLVTPESAVSPYVNNEVNWWVRNKGIEHLLLVHAGGTISWDSASGDFTGESTVPATLRGHYREEPRWIDLTWFSNPGSLRSADPQFLERVADLAAVVRDVPRDMLIGENVRQHRKTVRLTRAAIAGLSVLLVLALVAGGVAFVQRREAIHQRDTATEQSLVARVGRLAAMASSRAPVDLQSALLLAASAYGSRANPTSVRALHDVITTTPQLVQFVDFQDPVTAADATATGSTVVGATVSGRVVRVDLSTGARDEIMDFTSSVDFLAISADGLTIAASAGSRSRVWSNGVVQDQPETKLIAMSPSGRTTVAQPDLPIGADPYLEVRSGDRRTPVRTALADSGENRWISLPDDQTIVAVTMSGNFIRASALTGEIQEQGQGLVAAWNLGLGAISGDGNRFGYISDKSNTVAWDLARPPATLEDPVSMTSITGVRSYAIALNHNGTQMAVAGDGAIHVADLQPHGTAGAAVTLRGAGMQPDNVRFASDTMLLSVSGSTVALWDLTRTVPLATIYPIEVGKTCNACGPPSITVTPAGQKVVVVSSSTSTLTNLTTGHTATYPTSQRSDATLNSVLGAQPVVAALDDDRIFIYAPRTSKGLILGGENMDRIEQIFDLPRIGTATESHAALRADGKVIVIAGNMLVRIDPQTGTFDTGTTKASAISADGAFALHISPSQDFSTANIEITDTSSKQTFAPISVKGQLVDFIGHGRAGITLLRTLNSDTWSTRDTEVLRVNPRDGSVRAVGQLGQHIVMGSQVTAIADTIYAEKSGMVTRYNLADAEKLDIVPVVSAVKAWNGLGLTADGRSLIVASEPTQTVMRLPVAAEEWSAIACREAGRHTSPADLDAVVSPLDGLHAGCA</sequence>
<evidence type="ECO:0000313" key="4">
    <source>
        <dbReference type="Proteomes" id="UP000179621"/>
    </source>
</evidence>
<evidence type="ECO:0000256" key="1">
    <source>
        <dbReference type="SAM" id="Phobius"/>
    </source>
</evidence>
<dbReference type="SUPFAM" id="SSF69304">
    <property type="entry name" value="Tricorn protease N-terminal domain"/>
    <property type="match status" value="1"/>
</dbReference>
<evidence type="ECO:0000313" key="3">
    <source>
        <dbReference type="EMBL" id="OHU13260.1"/>
    </source>
</evidence>
<keyword evidence="1" id="KW-0472">Membrane</keyword>
<dbReference type="InterPro" id="IPR015943">
    <property type="entry name" value="WD40/YVTN_repeat-like_dom_sf"/>
</dbReference>
<keyword evidence="1" id="KW-1133">Transmembrane helix</keyword>
<dbReference type="SUPFAM" id="SSF52200">
    <property type="entry name" value="Toll/Interleukin receptor TIR domain"/>
    <property type="match status" value="1"/>
</dbReference>
<reference evidence="3 4" key="1">
    <citation type="submission" date="2016-10" db="EMBL/GenBank/DDBJ databases">
        <title>Evaluation of Human, Animal and Environmental Mycobacterium chelonae Isolates by Core Genome Phylogenomic Analysis, Targeted Gene Comparison, and Anti-microbial Susceptibility Patterns: A Tale of Mistaken Identities.</title>
        <authorList>
            <person name="Fogelson S.B."/>
            <person name="Camus A.C."/>
            <person name="Lorenz W."/>
            <person name="Vasireddy R."/>
            <person name="Vasireddy S."/>
            <person name="Smith T."/>
            <person name="Brown-Elliott B.A."/>
            <person name="Wallace R.J.Jr."/>
            <person name="Hasan N.A."/>
            <person name="Reischl U."/>
            <person name="Sanchez S."/>
        </authorList>
    </citation>
    <scope>NUCLEOTIDE SEQUENCE [LARGE SCALE GENOMIC DNA]</scope>
    <source>
        <strain evidence="3 4">8528</strain>
    </source>
</reference>
<accession>A0ABX3C432</accession>
<comment type="caution">
    <text evidence="3">The sequence shown here is derived from an EMBL/GenBank/DDBJ whole genome shotgun (WGS) entry which is preliminary data.</text>
</comment>
<feature type="domain" description="TIR" evidence="2">
    <location>
        <begin position="3"/>
        <end position="146"/>
    </location>
</feature>